<dbReference type="InterPro" id="IPR002938">
    <property type="entry name" value="FAD-bd"/>
</dbReference>
<protein>
    <submittedName>
        <fullName evidence="3">Zeaxanthin epoxidase, chloroplastic</fullName>
    </submittedName>
</protein>
<evidence type="ECO:0000256" key="1">
    <source>
        <dbReference type="SAM" id="SignalP"/>
    </source>
</evidence>
<dbReference type="InterPro" id="IPR036188">
    <property type="entry name" value="FAD/NAD-bd_sf"/>
</dbReference>
<keyword evidence="1" id="KW-0732">Signal</keyword>
<dbReference type="EMBL" id="CAICTM010002762">
    <property type="protein sequence ID" value="CAB9530157.1"/>
    <property type="molecule type" value="Genomic_DNA"/>
</dbReference>
<proteinExistence type="predicted"/>
<dbReference type="Pfam" id="PF01494">
    <property type="entry name" value="FAD_binding_3"/>
    <property type="match status" value="2"/>
</dbReference>
<gene>
    <name evidence="3" type="ORF">SEMRO_2764_G336610.1</name>
</gene>
<accession>A0A9N8HYA1</accession>
<dbReference type="PANTHER" id="PTHR46496">
    <property type="match status" value="1"/>
</dbReference>
<feature type="chain" id="PRO_5040513651" evidence="1">
    <location>
        <begin position="25"/>
        <end position="514"/>
    </location>
</feature>
<organism evidence="3 4">
    <name type="scientific">Seminavis robusta</name>
    <dbReference type="NCBI Taxonomy" id="568900"/>
    <lineage>
        <taxon>Eukaryota</taxon>
        <taxon>Sar</taxon>
        <taxon>Stramenopiles</taxon>
        <taxon>Ochrophyta</taxon>
        <taxon>Bacillariophyta</taxon>
        <taxon>Bacillariophyceae</taxon>
        <taxon>Bacillariophycidae</taxon>
        <taxon>Naviculales</taxon>
        <taxon>Naviculaceae</taxon>
        <taxon>Seminavis</taxon>
    </lineage>
</organism>
<evidence type="ECO:0000313" key="4">
    <source>
        <dbReference type="Proteomes" id="UP001153069"/>
    </source>
</evidence>
<name>A0A9N8HYA1_9STRA</name>
<feature type="domain" description="FAD-binding" evidence="2">
    <location>
        <begin position="69"/>
        <end position="301"/>
    </location>
</feature>
<comment type="caution">
    <text evidence="3">The sequence shown here is derived from an EMBL/GenBank/DDBJ whole genome shotgun (WGS) entry which is preliminary data.</text>
</comment>
<dbReference type="GO" id="GO:0071949">
    <property type="term" value="F:FAD binding"/>
    <property type="evidence" value="ECO:0007669"/>
    <property type="project" value="InterPro"/>
</dbReference>
<dbReference type="Proteomes" id="UP001153069">
    <property type="component" value="Unassembled WGS sequence"/>
</dbReference>
<feature type="domain" description="FAD-binding" evidence="2">
    <location>
        <begin position="383"/>
        <end position="455"/>
    </location>
</feature>
<sequence length="514" mass="56274">MIRVIALIIIQALLHLTTTATTTAFTFTTLSSTMSTTPVEDTEWGLAQIPSQLPNDRNLVEEEQEEEAVEVAIIGGGLAGLAMAIGLTRANIPCKVFERAPQLRSNSQGILALQPNGMRALENIHPDLPDMIVQAGCEREELVITTIQADGSQQDTIKKTGLEIMQKYGRKKVGLTWHKMQQLLASLLPDGVVVTSRSLVSFQDNEHEVILHLVDNHHHSTTNGPKRTRVRAKVALACDGVFSAARRQMFPDNNNDAPLYFGQLNWATVIDTDKLPPNVHPPSAVHYFVHEGQPRWMSMLNDGGSGQTFWQFRVADPEMALSLSRNKGRGGLGLPGVKETLIPVAQSSCPLVAEAIACIPENQIFERSIVGRRPAATWLSQPHGRLALVGDSAHGMHPNIAQGANSSFESAAAAVTAMAEEYQKSGNNLQEVDWPAALRTYQERRKPKADKVQRWANMMGCSQATGLVDVPKEEMAKMMDWILGGDPENHPSQETMDIIFAFDPSSHPGVSEIL</sequence>
<evidence type="ECO:0000313" key="3">
    <source>
        <dbReference type="EMBL" id="CAB9530157.1"/>
    </source>
</evidence>
<dbReference type="PRINTS" id="PR00420">
    <property type="entry name" value="RNGMNOXGNASE"/>
</dbReference>
<reference evidence="3" key="1">
    <citation type="submission" date="2020-06" db="EMBL/GenBank/DDBJ databases">
        <authorList>
            <consortium name="Plant Systems Biology data submission"/>
        </authorList>
    </citation>
    <scope>NUCLEOTIDE SEQUENCE</scope>
    <source>
        <strain evidence="3">D6</strain>
    </source>
</reference>
<dbReference type="SUPFAM" id="SSF51905">
    <property type="entry name" value="FAD/NAD(P)-binding domain"/>
    <property type="match status" value="1"/>
</dbReference>
<feature type="signal peptide" evidence="1">
    <location>
        <begin position="1"/>
        <end position="24"/>
    </location>
</feature>
<dbReference type="AlphaFoldDB" id="A0A9N8HYA1"/>
<evidence type="ECO:0000259" key="2">
    <source>
        <dbReference type="Pfam" id="PF01494"/>
    </source>
</evidence>
<dbReference type="PANTHER" id="PTHR46496:SF4">
    <property type="entry name" value="ZEAXANTHIN EPOXIDASE"/>
    <property type="match status" value="1"/>
</dbReference>
<dbReference type="Gene3D" id="3.50.50.60">
    <property type="entry name" value="FAD/NAD(P)-binding domain"/>
    <property type="match status" value="1"/>
</dbReference>
<dbReference type="OrthoDB" id="2017073at2759"/>
<keyword evidence="4" id="KW-1185">Reference proteome</keyword>